<dbReference type="PANTHER" id="PTHR24289:SF1">
    <property type="entry name" value="STEROID 17-ALPHA-HYDROXYLASE_17,20 LYASE"/>
    <property type="match status" value="1"/>
</dbReference>
<sequence>MMLIFMITALLAVLHKPPTAFAAVLQQKQQPPGPPSMPSVMSTRLGSLPLIGMGKAVGIGPPPHERMQQLADRFGDVMTLEMGREPWVILSSPEAVHEAFIVKGKEFSGRPMVPSMNISSGKGQGFAKKTLDPGLIKLRQKAFGELFDAQSVQRAQAHFDAETELLVEHLVSSSISSEYDGGGVEIRPALRRAVTNMVLRYAFSARVPYEGEESLPTSTSTTTTSPSFTESLTCTTSPLFEDLVDVVDQLWEELTSTKTFLVDLTVDPRLADVYYGGISSIPSLVKKRDSLLRTIVSDRRRSRQQNKTTIRSNDMLDVLLDASLPESDLMYTLVDLFVAGVNTVSTTLEWMLLLTADEPIYQTRARVDAIASGSTGRSNTNNNNTNDHSQRPSYVDALIKETLRSKPPLLLPRRSIADTSIGKYEIPAGRVVMANNWALTHDDRWWNNPESFRPERWLKEEDRIFQGIESCKFIPYSIGRRACPGSRLAQAELTTATRGLLRAVSWCRVESKIDLREEYSLTLAPTEGQRKKPKDNAYPTCGITHNTKVKSHRNEACGNRSTLKHSPTTLELVILQALP</sequence>
<evidence type="ECO:0000256" key="7">
    <source>
        <dbReference type="SAM" id="MobiDB-lite"/>
    </source>
</evidence>
<name>A0A1E7EPM2_9STRA</name>
<feature type="signal peptide" evidence="8">
    <location>
        <begin position="1"/>
        <end position="22"/>
    </location>
</feature>
<dbReference type="SUPFAM" id="SSF48264">
    <property type="entry name" value="Cytochrome P450"/>
    <property type="match status" value="1"/>
</dbReference>
<keyword evidence="4" id="KW-0560">Oxidoreductase</keyword>
<dbReference type="Proteomes" id="UP000095751">
    <property type="component" value="Unassembled WGS sequence"/>
</dbReference>
<dbReference type="InterPro" id="IPR002401">
    <property type="entry name" value="Cyt_P450_E_grp-I"/>
</dbReference>
<dbReference type="OrthoDB" id="2843at2759"/>
<keyword evidence="10" id="KW-1185">Reference proteome</keyword>
<dbReference type="PRINTS" id="PR00385">
    <property type="entry name" value="P450"/>
</dbReference>
<feature type="region of interest" description="Disordered" evidence="7">
    <location>
        <begin position="372"/>
        <end position="391"/>
    </location>
</feature>
<evidence type="ECO:0000256" key="8">
    <source>
        <dbReference type="SAM" id="SignalP"/>
    </source>
</evidence>
<dbReference type="GO" id="GO:0005506">
    <property type="term" value="F:iron ion binding"/>
    <property type="evidence" value="ECO:0007669"/>
    <property type="project" value="InterPro"/>
</dbReference>
<dbReference type="Gene3D" id="1.10.630.10">
    <property type="entry name" value="Cytochrome P450"/>
    <property type="match status" value="1"/>
</dbReference>
<evidence type="ECO:0000256" key="2">
    <source>
        <dbReference type="ARBA" id="ARBA00022617"/>
    </source>
</evidence>
<organism evidence="9 10">
    <name type="scientific">Fragilariopsis cylindrus CCMP1102</name>
    <dbReference type="NCBI Taxonomy" id="635003"/>
    <lineage>
        <taxon>Eukaryota</taxon>
        <taxon>Sar</taxon>
        <taxon>Stramenopiles</taxon>
        <taxon>Ochrophyta</taxon>
        <taxon>Bacillariophyta</taxon>
        <taxon>Bacillariophyceae</taxon>
        <taxon>Bacillariophycidae</taxon>
        <taxon>Bacillariales</taxon>
        <taxon>Bacillariaceae</taxon>
        <taxon>Fragilariopsis</taxon>
    </lineage>
</organism>
<dbReference type="PRINTS" id="PR00463">
    <property type="entry name" value="EP450I"/>
</dbReference>
<feature type="chain" id="PRO_5009192088" evidence="8">
    <location>
        <begin position="23"/>
        <end position="579"/>
    </location>
</feature>
<evidence type="ECO:0000256" key="1">
    <source>
        <dbReference type="ARBA" id="ARBA00010617"/>
    </source>
</evidence>
<keyword evidence="5 6" id="KW-0408">Iron</keyword>
<comment type="cofactor">
    <cofactor evidence="6">
        <name>heme</name>
        <dbReference type="ChEBI" id="CHEBI:30413"/>
    </cofactor>
</comment>
<dbReference type="Pfam" id="PF00067">
    <property type="entry name" value="p450"/>
    <property type="match status" value="1"/>
</dbReference>
<evidence type="ECO:0000256" key="4">
    <source>
        <dbReference type="ARBA" id="ARBA00023002"/>
    </source>
</evidence>
<proteinExistence type="inferred from homology"/>
<accession>A0A1E7EPM2</accession>
<evidence type="ECO:0000256" key="3">
    <source>
        <dbReference type="ARBA" id="ARBA00022723"/>
    </source>
</evidence>
<evidence type="ECO:0000256" key="6">
    <source>
        <dbReference type="PIRSR" id="PIRSR602401-1"/>
    </source>
</evidence>
<dbReference type="EMBL" id="KV784384">
    <property type="protein sequence ID" value="OEU07747.1"/>
    <property type="molecule type" value="Genomic_DNA"/>
</dbReference>
<dbReference type="PANTHER" id="PTHR24289">
    <property type="entry name" value="STEROID 17-ALPHA-HYDROXYLASE/17,20 LYASE"/>
    <property type="match status" value="1"/>
</dbReference>
<dbReference type="InterPro" id="IPR036396">
    <property type="entry name" value="Cyt_P450_sf"/>
</dbReference>
<dbReference type="GO" id="GO:0004497">
    <property type="term" value="F:monooxygenase activity"/>
    <property type="evidence" value="ECO:0007669"/>
    <property type="project" value="InterPro"/>
</dbReference>
<dbReference type="GO" id="GO:0020037">
    <property type="term" value="F:heme binding"/>
    <property type="evidence" value="ECO:0007669"/>
    <property type="project" value="InterPro"/>
</dbReference>
<dbReference type="InParanoid" id="A0A1E7EPM2"/>
<gene>
    <name evidence="9" type="ORF">FRACYDRAFT_250772</name>
</gene>
<keyword evidence="2 6" id="KW-0349">Heme</keyword>
<feature type="binding site" description="axial binding residue" evidence="6">
    <location>
        <position position="483"/>
    </location>
    <ligand>
        <name>heme</name>
        <dbReference type="ChEBI" id="CHEBI:30413"/>
    </ligand>
    <ligandPart>
        <name>Fe</name>
        <dbReference type="ChEBI" id="CHEBI:18248"/>
    </ligandPart>
</feature>
<evidence type="ECO:0000256" key="5">
    <source>
        <dbReference type="ARBA" id="ARBA00023004"/>
    </source>
</evidence>
<evidence type="ECO:0000313" key="10">
    <source>
        <dbReference type="Proteomes" id="UP000095751"/>
    </source>
</evidence>
<protein>
    <submittedName>
        <fullName evidence="9">Cytochrome P450</fullName>
    </submittedName>
</protein>
<reference evidence="9 10" key="1">
    <citation type="submission" date="2016-09" db="EMBL/GenBank/DDBJ databases">
        <title>Extensive genetic diversity and differential bi-allelic expression allows diatom success in the polar Southern Ocean.</title>
        <authorList>
            <consortium name="DOE Joint Genome Institute"/>
            <person name="Mock T."/>
            <person name="Otillar R.P."/>
            <person name="Strauss J."/>
            <person name="Dupont C."/>
            <person name="Frickenhaus S."/>
            <person name="Maumus F."/>
            <person name="Mcmullan M."/>
            <person name="Sanges R."/>
            <person name="Schmutz J."/>
            <person name="Toseland A."/>
            <person name="Valas R."/>
            <person name="Veluchamy A."/>
            <person name="Ward B.J."/>
            <person name="Allen A."/>
            <person name="Barry K."/>
            <person name="Falciatore A."/>
            <person name="Ferrante M."/>
            <person name="Fortunato A.E."/>
            <person name="Gloeckner G."/>
            <person name="Gruber A."/>
            <person name="Hipkin R."/>
            <person name="Janech M."/>
            <person name="Kroth P."/>
            <person name="Leese F."/>
            <person name="Lindquist E."/>
            <person name="Lyon B.R."/>
            <person name="Martin J."/>
            <person name="Mayer C."/>
            <person name="Parker M."/>
            <person name="Quesneville H."/>
            <person name="Raymond J."/>
            <person name="Uhlig C."/>
            <person name="Valentin K.U."/>
            <person name="Worden A.Z."/>
            <person name="Armbrust E.V."/>
            <person name="Bowler C."/>
            <person name="Green B."/>
            <person name="Moulton V."/>
            <person name="Van Oosterhout C."/>
            <person name="Grigoriev I."/>
        </authorList>
    </citation>
    <scope>NUCLEOTIDE SEQUENCE [LARGE SCALE GENOMIC DNA]</scope>
    <source>
        <strain evidence="9 10">CCMP1102</strain>
    </source>
</reference>
<comment type="similarity">
    <text evidence="1">Belongs to the cytochrome P450 family.</text>
</comment>
<keyword evidence="8" id="KW-0732">Signal</keyword>
<keyword evidence="3 6" id="KW-0479">Metal-binding</keyword>
<evidence type="ECO:0000313" key="9">
    <source>
        <dbReference type="EMBL" id="OEU07747.1"/>
    </source>
</evidence>
<dbReference type="AlphaFoldDB" id="A0A1E7EPM2"/>
<dbReference type="KEGG" id="fcy:FRACYDRAFT_250772"/>
<dbReference type="GO" id="GO:0016705">
    <property type="term" value="F:oxidoreductase activity, acting on paired donors, with incorporation or reduction of molecular oxygen"/>
    <property type="evidence" value="ECO:0007669"/>
    <property type="project" value="InterPro"/>
</dbReference>
<dbReference type="InterPro" id="IPR001128">
    <property type="entry name" value="Cyt_P450"/>
</dbReference>